<dbReference type="InterPro" id="IPR001789">
    <property type="entry name" value="Sig_transdc_resp-reg_receiver"/>
</dbReference>
<dbReference type="SMART" id="SM00388">
    <property type="entry name" value="HisKA"/>
    <property type="match status" value="1"/>
</dbReference>
<protein>
    <recommendedName>
        <fullName evidence="2">histidine kinase</fullName>
        <ecNumber evidence="2">2.7.13.3</ecNumber>
    </recommendedName>
</protein>
<accession>A0A0H3G747</accession>
<dbReference type="InterPro" id="IPR036890">
    <property type="entry name" value="HATPase_C_sf"/>
</dbReference>
<dbReference type="PANTHER" id="PTHR43065:SF42">
    <property type="entry name" value="TWO-COMPONENT SENSOR PPRA"/>
    <property type="match status" value="1"/>
</dbReference>
<dbReference type="RefSeq" id="WP_014500881.1">
    <property type="nucleotide sequence ID" value="NC_017262.1"/>
</dbReference>
<keyword evidence="3 4" id="KW-0597">Phosphoprotein</keyword>
<dbReference type="InterPro" id="IPR011006">
    <property type="entry name" value="CheY-like_superfamily"/>
</dbReference>
<dbReference type="eggNOG" id="COG4191">
    <property type="taxonomic scope" value="Bacteria"/>
</dbReference>
<comment type="catalytic activity">
    <reaction evidence="1">
        <text>ATP + protein L-histidine = ADP + protein N-phospho-L-histidine.</text>
        <dbReference type="EC" id="2.7.13.3"/>
    </reaction>
</comment>
<dbReference type="SUPFAM" id="SSF47384">
    <property type="entry name" value="Homodimeric domain of signal transducing histidine kinase"/>
    <property type="match status" value="1"/>
</dbReference>
<dbReference type="Pfam" id="PF02518">
    <property type="entry name" value="HATPase_c"/>
    <property type="match status" value="1"/>
</dbReference>
<evidence type="ECO:0000259" key="7">
    <source>
        <dbReference type="PROSITE" id="PS50110"/>
    </source>
</evidence>
<feature type="domain" description="Response regulatory" evidence="7">
    <location>
        <begin position="693"/>
        <end position="807"/>
    </location>
</feature>
<name>A0A0H3G747_ZYMMA</name>
<keyword evidence="8" id="KW-0808">Transferase</keyword>
<dbReference type="InterPro" id="IPR004358">
    <property type="entry name" value="Sig_transdc_His_kin-like_C"/>
</dbReference>
<evidence type="ECO:0000256" key="5">
    <source>
        <dbReference type="SAM" id="Phobius"/>
    </source>
</evidence>
<dbReference type="SMART" id="SM00448">
    <property type="entry name" value="REC"/>
    <property type="match status" value="1"/>
</dbReference>
<dbReference type="GO" id="GO:0000155">
    <property type="term" value="F:phosphorelay sensor kinase activity"/>
    <property type="evidence" value="ECO:0007669"/>
    <property type="project" value="InterPro"/>
</dbReference>
<dbReference type="InterPro" id="IPR003594">
    <property type="entry name" value="HATPase_dom"/>
</dbReference>
<feature type="modified residue" description="4-aspartylphosphate" evidence="4">
    <location>
        <position position="743"/>
    </location>
</feature>
<dbReference type="PANTHER" id="PTHR43065">
    <property type="entry name" value="SENSOR HISTIDINE KINASE"/>
    <property type="match status" value="1"/>
</dbReference>
<keyword evidence="5" id="KW-1133">Transmembrane helix</keyword>
<dbReference type="AlphaFoldDB" id="A0A0H3G747"/>
<keyword evidence="5" id="KW-0812">Transmembrane</keyword>
<dbReference type="PRINTS" id="PR00344">
    <property type="entry name" value="BCTRLSENSOR"/>
</dbReference>
<evidence type="ECO:0000259" key="6">
    <source>
        <dbReference type="PROSITE" id="PS50109"/>
    </source>
</evidence>
<dbReference type="HOGENOM" id="CLU_000445_114_51_5"/>
<dbReference type="EC" id="2.7.13.3" evidence="2"/>
<keyword evidence="8" id="KW-0418">Kinase</keyword>
<dbReference type="SUPFAM" id="SSF55874">
    <property type="entry name" value="ATPase domain of HSP90 chaperone/DNA topoisomerase II/histidine kinase"/>
    <property type="match status" value="1"/>
</dbReference>
<proteinExistence type="predicted"/>
<dbReference type="InterPro" id="IPR036097">
    <property type="entry name" value="HisK_dim/P_sf"/>
</dbReference>
<dbReference type="Pfam" id="PF00072">
    <property type="entry name" value="Response_reg"/>
    <property type="match status" value="1"/>
</dbReference>
<dbReference type="PROSITE" id="PS50110">
    <property type="entry name" value="RESPONSE_REGULATORY"/>
    <property type="match status" value="1"/>
</dbReference>
<evidence type="ECO:0000313" key="8">
    <source>
        <dbReference type="EMBL" id="AEH62956.1"/>
    </source>
</evidence>
<dbReference type="Gene3D" id="3.30.565.10">
    <property type="entry name" value="Histidine kinase-like ATPase, C-terminal domain"/>
    <property type="match status" value="1"/>
</dbReference>
<dbReference type="CDD" id="cd00082">
    <property type="entry name" value="HisKA"/>
    <property type="match status" value="1"/>
</dbReference>
<dbReference type="SMART" id="SM00387">
    <property type="entry name" value="HATPase_c"/>
    <property type="match status" value="1"/>
</dbReference>
<evidence type="ECO:0000256" key="3">
    <source>
        <dbReference type="ARBA" id="ARBA00022553"/>
    </source>
</evidence>
<keyword evidence="5" id="KW-0472">Membrane</keyword>
<dbReference type="Proteomes" id="UP000001494">
    <property type="component" value="Chromosome"/>
</dbReference>
<reference evidence="8 9" key="1">
    <citation type="journal article" date="2011" name="J. Bacteriol.">
        <title>Genome sequence of the ethanol-producing Zymomonas mobilis subsp. mobilis lectotype strain ATCC 10988.</title>
        <authorList>
            <person name="Pappas K.M."/>
            <person name="Kouvelis V.N."/>
            <person name="Saunders E."/>
            <person name="Brettin T.S."/>
            <person name="Bruce D."/>
            <person name="Detter C."/>
            <person name="Balakireva M."/>
            <person name="Han C.S."/>
            <person name="Savvakis G."/>
            <person name="Kyrpides N.C."/>
            <person name="Typas M.A."/>
        </authorList>
    </citation>
    <scope>NUCLEOTIDE SEQUENCE [LARGE SCALE GENOMIC DNA]</scope>
    <source>
        <strain evidence="9">ATCC 10988 / DSM 424 / CCUG 17860 / LMG 404 / NCIMB 8938 / NRRL B-806 / ZM1</strain>
    </source>
</reference>
<feature type="domain" description="Histidine kinase" evidence="6">
    <location>
        <begin position="443"/>
        <end position="669"/>
    </location>
</feature>
<feature type="transmembrane region" description="Helical" evidence="5">
    <location>
        <begin position="20"/>
        <end position="39"/>
    </location>
</feature>
<sequence length="811" mass="90099">MKSAIFSYLAGIKNIPATRWLVIAFLIISFFCFFVFGWVIGDLRLLFLSLVTYFGITFFILLSRKKTFISPNIHSTSQLPDLALLHSIIDSDKAAVAISDRSGQMLASNAAYNHAFPSLLLPDQFDLPPETRQSLDKALRLVWRNGGANLTWQSANRQIYTLSIRRAGIHHNYLIWRIQSQHPIPEGETLSALIEGHLGRLFAEAGIIAVLLDEKGRIVMTNPVFNFRSTGQIDSDIKGADFLSFFQVNRHGQFFFKNAGEKEHPVHFVKIDIASNTSKRHLKGQHYAEFNLILLLDEVQNSDQTGQDYLDIIGRLLPVLPYNLAIIGADGQVLLMNPPMSRITGMSLRQFVMYPSDWVVQEDKAAVADAVRRYSSGRALSGEISVRLIAKPEETVILTLTGIRHLGESALMISLQESASENEIKQQMAQTTRMQAIGQLAGGVAHDFNNILTAIIGYCDVMRMRHVPGDSDYDDIQQIRHNSNRAAALTRQLLAFSRQQTMRPQILQLPDVISEISNLLKRLLGEKILLTVKHGRNLGLVRADPGQLEQVIVNLAVNARDAMLDSREERHLTIQTYRVLAEESSRKRHHAIPPADYTALAISDTGSGIPPEILNKIFEPFFTTKEVGKGTGLGLATVYGIVRQSGGFIFADSELGVGTCFTIYLPIYEGELPQKEISPQDTPTPSMVWGSGKILLVEDEETVRNVASFGLVRQGYEVLTAENGEEALSILRKNPEIDLLISDVVMPGMDGPRLGSEARKIKSDLPVLFISGYAEEQLRRSISLEHVAFLPKPFSIQDLAVAVSKVLKKAG</sequence>
<evidence type="ECO:0000256" key="1">
    <source>
        <dbReference type="ARBA" id="ARBA00000085"/>
    </source>
</evidence>
<dbReference type="KEGG" id="zmm:Zmob_1124"/>
<evidence type="ECO:0000256" key="2">
    <source>
        <dbReference type="ARBA" id="ARBA00012438"/>
    </source>
</evidence>
<dbReference type="eggNOG" id="COG0784">
    <property type="taxonomic scope" value="Bacteria"/>
</dbReference>
<dbReference type="EMBL" id="CP002850">
    <property type="protein sequence ID" value="AEH62956.1"/>
    <property type="molecule type" value="Genomic_DNA"/>
</dbReference>
<dbReference type="InterPro" id="IPR003661">
    <property type="entry name" value="HisK_dim/P_dom"/>
</dbReference>
<gene>
    <name evidence="8" type="ordered locus">Zmob_1124</name>
</gene>
<dbReference type="Gene3D" id="1.10.287.130">
    <property type="match status" value="1"/>
</dbReference>
<dbReference type="SUPFAM" id="SSF52172">
    <property type="entry name" value="CheY-like"/>
    <property type="match status" value="1"/>
</dbReference>
<evidence type="ECO:0000313" key="9">
    <source>
        <dbReference type="Proteomes" id="UP000001494"/>
    </source>
</evidence>
<evidence type="ECO:0000256" key="4">
    <source>
        <dbReference type="PROSITE-ProRule" id="PRU00169"/>
    </source>
</evidence>
<dbReference type="OrthoDB" id="9796100at2"/>
<dbReference type="PROSITE" id="PS50109">
    <property type="entry name" value="HIS_KIN"/>
    <property type="match status" value="1"/>
</dbReference>
<dbReference type="InterPro" id="IPR005467">
    <property type="entry name" value="His_kinase_dom"/>
</dbReference>
<organism evidence="8 9">
    <name type="scientific">Zymomonas mobilis subsp. mobilis (strain ATCC 10988 / DSM 424 / LMG 404 / NCIMB 8938 / NRRL B-806 / ZM1)</name>
    <dbReference type="NCBI Taxonomy" id="555217"/>
    <lineage>
        <taxon>Bacteria</taxon>
        <taxon>Pseudomonadati</taxon>
        <taxon>Pseudomonadota</taxon>
        <taxon>Alphaproteobacteria</taxon>
        <taxon>Sphingomonadales</taxon>
        <taxon>Zymomonadaceae</taxon>
        <taxon>Zymomonas</taxon>
    </lineage>
</organism>
<feature type="transmembrane region" description="Helical" evidence="5">
    <location>
        <begin position="45"/>
        <end position="62"/>
    </location>
</feature>
<dbReference type="Pfam" id="PF00512">
    <property type="entry name" value="HisKA"/>
    <property type="match status" value="1"/>
</dbReference>
<dbReference type="Gene3D" id="3.40.50.2300">
    <property type="match status" value="1"/>
</dbReference>